<dbReference type="Proteomes" id="UP000799539">
    <property type="component" value="Unassembled WGS sequence"/>
</dbReference>
<accession>A0A6A6F289</accession>
<protein>
    <submittedName>
        <fullName evidence="2">Uncharacterized protein</fullName>
    </submittedName>
</protein>
<evidence type="ECO:0000313" key="2">
    <source>
        <dbReference type="EMBL" id="KAF2207414.1"/>
    </source>
</evidence>
<keyword evidence="3" id="KW-1185">Reference proteome</keyword>
<organism evidence="2 3">
    <name type="scientific">Cercospora zeae-maydis SCOH1-5</name>
    <dbReference type="NCBI Taxonomy" id="717836"/>
    <lineage>
        <taxon>Eukaryota</taxon>
        <taxon>Fungi</taxon>
        <taxon>Dikarya</taxon>
        <taxon>Ascomycota</taxon>
        <taxon>Pezizomycotina</taxon>
        <taxon>Dothideomycetes</taxon>
        <taxon>Dothideomycetidae</taxon>
        <taxon>Mycosphaerellales</taxon>
        <taxon>Mycosphaerellaceae</taxon>
        <taxon>Cercospora</taxon>
    </lineage>
</organism>
<gene>
    <name evidence="2" type="ORF">CERZMDRAFT_88468</name>
</gene>
<evidence type="ECO:0000256" key="1">
    <source>
        <dbReference type="SAM" id="MobiDB-lite"/>
    </source>
</evidence>
<sequence length="478" mass="54915">MLDADRQILGSDFGNEPTITDERRNEDDFDIEYFVKGHESDQGEWTRDSKLSRAAVQKWKVAKQANSTDPFANTTSLLDHDDRDRELHTSNNNAQEYFQDGFWALSALTWDAASRHKIVQDTEHDIDSWTSFVTILLCMTEYKVVKALCGPGLRWSKLRDPELLQKLNNLRESAVSRPCHYVIEFVHKHGNGPTVGEMRGIIKATRDYLEVDDPTDAQAKLAVRVDGWDCVLLQHQQDNIWYGGKRRYLFSDGKSLEDTRDTRRPKILEFLEQLEALLEDFADDDQMPFLLKDVGYTVNGDPRLAQRESHTSSNAIMNLIEAVSIALFGEDKYRMKGDVMFICGLPEQAEAGEVFWSLLCDSYTWTGRGFNGVDAGNNQVSMKYHRNYRLWPPRDAEAYNDGPFLRTWSESPTPEHLIWKRWLACATKLPISGGGTGKKSRTCVLRLLVSKSRRNDWLYSWKSMRTSRANDPDDRTVH</sequence>
<evidence type="ECO:0000313" key="3">
    <source>
        <dbReference type="Proteomes" id="UP000799539"/>
    </source>
</evidence>
<reference evidence="2" key="1">
    <citation type="journal article" date="2020" name="Stud. Mycol.">
        <title>101 Dothideomycetes genomes: a test case for predicting lifestyles and emergence of pathogens.</title>
        <authorList>
            <person name="Haridas S."/>
            <person name="Albert R."/>
            <person name="Binder M."/>
            <person name="Bloem J."/>
            <person name="Labutti K."/>
            <person name="Salamov A."/>
            <person name="Andreopoulos B."/>
            <person name="Baker S."/>
            <person name="Barry K."/>
            <person name="Bills G."/>
            <person name="Bluhm B."/>
            <person name="Cannon C."/>
            <person name="Castanera R."/>
            <person name="Culley D."/>
            <person name="Daum C."/>
            <person name="Ezra D."/>
            <person name="Gonzalez J."/>
            <person name="Henrissat B."/>
            <person name="Kuo A."/>
            <person name="Liang C."/>
            <person name="Lipzen A."/>
            <person name="Lutzoni F."/>
            <person name="Magnuson J."/>
            <person name="Mondo S."/>
            <person name="Nolan M."/>
            <person name="Ohm R."/>
            <person name="Pangilinan J."/>
            <person name="Park H.-J."/>
            <person name="Ramirez L."/>
            <person name="Alfaro M."/>
            <person name="Sun H."/>
            <person name="Tritt A."/>
            <person name="Yoshinaga Y."/>
            <person name="Zwiers L.-H."/>
            <person name="Turgeon B."/>
            <person name="Goodwin S."/>
            <person name="Spatafora J."/>
            <person name="Crous P."/>
            <person name="Grigoriev I."/>
        </authorList>
    </citation>
    <scope>NUCLEOTIDE SEQUENCE</scope>
    <source>
        <strain evidence="2">SCOH1-5</strain>
    </source>
</reference>
<dbReference type="AlphaFoldDB" id="A0A6A6F289"/>
<name>A0A6A6F289_9PEZI</name>
<dbReference type="OrthoDB" id="3440338at2759"/>
<proteinExistence type="predicted"/>
<dbReference type="EMBL" id="ML992703">
    <property type="protein sequence ID" value="KAF2207414.1"/>
    <property type="molecule type" value="Genomic_DNA"/>
</dbReference>
<feature type="region of interest" description="Disordered" evidence="1">
    <location>
        <begin position="1"/>
        <end position="24"/>
    </location>
</feature>